<protein>
    <submittedName>
        <fullName evidence="1">Uncharacterized protein</fullName>
    </submittedName>
</protein>
<dbReference type="AlphaFoldDB" id="A0A545VDS9"/>
<reference evidence="1 2" key="1">
    <citation type="journal article" date="2019" name="Appl. Microbiol. Biotechnol.">
        <title>Genome sequence of Isaria javanica and comparative genome analysis insights into family S53 peptidase evolution in fungal entomopathogens.</title>
        <authorList>
            <person name="Lin R."/>
            <person name="Zhang X."/>
            <person name="Xin B."/>
            <person name="Zou M."/>
            <person name="Gao Y."/>
            <person name="Qin F."/>
            <person name="Hu Q."/>
            <person name="Xie B."/>
            <person name="Cheng X."/>
        </authorList>
    </citation>
    <scope>NUCLEOTIDE SEQUENCE [LARGE SCALE GENOMIC DNA]</scope>
    <source>
        <strain evidence="1 2">IJ1G</strain>
    </source>
</reference>
<keyword evidence="2" id="KW-1185">Reference proteome</keyword>
<accession>A0A545VDS9</accession>
<sequence>MPWWPVKKAPPLLSSSVCVSRSLQVTGVSCLSAAGFAQPCVCCCRKKRGGSGNNEQTKVIKKKERKTEKKGVSRISNYFTQPLPNQATMQCRILSTGLPSPGIFVVLYDTGGEGDGEEEEEKAKYVQSPFGGCQACNRFTFFGRTKGHNRLPDGSVSGRNHRLFFLACVRVCVCASVVAPGPGRVCCQFSGQ</sequence>
<name>A0A545VDS9_9HYPO</name>
<gene>
    <name evidence="1" type="ORF">IF1G_02083</name>
</gene>
<dbReference type="EMBL" id="SPUK01000002">
    <property type="protein sequence ID" value="TQV99868.1"/>
    <property type="molecule type" value="Genomic_DNA"/>
</dbReference>
<evidence type="ECO:0000313" key="2">
    <source>
        <dbReference type="Proteomes" id="UP000315783"/>
    </source>
</evidence>
<comment type="caution">
    <text evidence="1">The sequence shown here is derived from an EMBL/GenBank/DDBJ whole genome shotgun (WGS) entry which is preliminary data.</text>
</comment>
<dbReference type="Proteomes" id="UP000315783">
    <property type="component" value="Unassembled WGS sequence"/>
</dbReference>
<proteinExistence type="predicted"/>
<organism evidence="1 2">
    <name type="scientific">Cordyceps javanica</name>
    <dbReference type="NCBI Taxonomy" id="43265"/>
    <lineage>
        <taxon>Eukaryota</taxon>
        <taxon>Fungi</taxon>
        <taxon>Dikarya</taxon>
        <taxon>Ascomycota</taxon>
        <taxon>Pezizomycotina</taxon>
        <taxon>Sordariomycetes</taxon>
        <taxon>Hypocreomycetidae</taxon>
        <taxon>Hypocreales</taxon>
        <taxon>Cordycipitaceae</taxon>
        <taxon>Cordyceps</taxon>
    </lineage>
</organism>
<evidence type="ECO:0000313" key="1">
    <source>
        <dbReference type="EMBL" id="TQV99868.1"/>
    </source>
</evidence>